<name>A0A941HUG9_9BACI</name>
<protein>
    <submittedName>
        <fullName evidence="1">Uncharacterized protein</fullName>
    </submittedName>
</protein>
<organism evidence="1 2">
    <name type="scientific">Allobacillus saliphilus</name>
    <dbReference type="NCBI Taxonomy" id="2912308"/>
    <lineage>
        <taxon>Bacteria</taxon>
        <taxon>Bacillati</taxon>
        <taxon>Bacillota</taxon>
        <taxon>Bacilli</taxon>
        <taxon>Bacillales</taxon>
        <taxon>Bacillaceae</taxon>
        <taxon>Allobacillus</taxon>
    </lineage>
</organism>
<dbReference type="Proteomes" id="UP000675431">
    <property type="component" value="Unassembled WGS sequence"/>
</dbReference>
<dbReference type="EMBL" id="JAGSIE010000046">
    <property type="protein sequence ID" value="MBR7554917.1"/>
    <property type="molecule type" value="Genomic_DNA"/>
</dbReference>
<keyword evidence="2" id="KW-1185">Reference proteome</keyword>
<reference evidence="1 2" key="1">
    <citation type="submission" date="2021-04" db="EMBL/GenBank/DDBJ databases">
        <title>Allobacillus sp. nov. SKP8-2 isolated from shrimp paste.</title>
        <authorList>
            <person name="Tanasupawat S."/>
            <person name="Yiamsombat S."/>
            <person name="Kanchanasin P."/>
            <person name="Kuncharoen N."/>
        </authorList>
    </citation>
    <scope>NUCLEOTIDE SEQUENCE [LARGE SCALE GENOMIC DNA]</scope>
    <source>
        <strain evidence="1 2">SKP8-2</strain>
    </source>
</reference>
<accession>A0A941HUG9</accession>
<sequence>MNEQDNQWLKHLPPEILDGIQGNYLDSYAIALEGWRRGLTLKWHVKDSEKFKEMETWFVDEPGQLFSLSDGNKTHYFFR</sequence>
<proteinExistence type="predicted"/>
<feature type="non-terminal residue" evidence="1">
    <location>
        <position position="79"/>
    </location>
</feature>
<dbReference type="AlphaFoldDB" id="A0A941HUG9"/>
<evidence type="ECO:0000313" key="2">
    <source>
        <dbReference type="Proteomes" id="UP000675431"/>
    </source>
</evidence>
<comment type="caution">
    <text evidence="1">The sequence shown here is derived from an EMBL/GenBank/DDBJ whole genome shotgun (WGS) entry which is preliminary data.</text>
</comment>
<gene>
    <name evidence="1" type="ORF">KC820_12350</name>
</gene>
<evidence type="ECO:0000313" key="1">
    <source>
        <dbReference type="EMBL" id="MBR7554917.1"/>
    </source>
</evidence>